<dbReference type="EMBL" id="VUNR01000045">
    <property type="protein sequence ID" value="MSU09993.1"/>
    <property type="molecule type" value="Genomic_DNA"/>
</dbReference>
<name>A0A6I2UEK4_9FIRM</name>
<reference evidence="1 2" key="1">
    <citation type="submission" date="2019-08" db="EMBL/GenBank/DDBJ databases">
        <title>In-depth cultivation of the pig gut microbiome towards novel bacterial diversity and tailored functional studies.</title>
        <authorList>
            <person name="Wylensek D."/>
            <person name="Hitch T.C.A."/>
            <person name="Clavel T."/>
        </authorList>
    </citation>
    <scope>NUCLEOTIDE SEQUENCE [LARGE SCALE GENOMIC DNA]</scope>
    <source>
        <strain evidence="1 2">WCA-693-APC-5D-A</strain>
    </source>
</reference>
<organism evidence="1 2">
    <name type="scientific">Anaerovibrio slackiae</name>
    <dbReference type="NCBI Taxonomy" id="2652309"/>
    <lineage>
        <taxon>Bacteria</taxon>
        <taxon>Bacillati</taxon>
        <taxon>Bacillota</taxon>
        <taxon>Negativicutes</taxon>
        <taxon>Selenomonadales</taxon>
        <taxon>Selenomonadaceae</taxon>
        <taxon>Anaerovibrio</taxon>
    </lineage>
</organism>
<keyword evidence="2" id="KW-1185">Reference proteome</keyword>
<dbReference type="RefSeq" id="WP_154408157.1">
    <property type="nucleotide sequence ID" value="NZ_JBGUTX010000022.1"/>
</dbReference>
<protein>
    <submittedName>
        <fullName evidence="1">Uncharacterized protein</fullName>
    </submittedName>
</protein>
<accession>A0A6I2UEK4</accession>
<dbReference type="Proteomes" id="UP000433181">
    <property type="component" value="Unassembled WGS sequence"/>
</dbReference>
<dbReference type="GeneID" id="96779956"/>
<evidence type="ECO:0000313" key="2">
    <source>
        <dbReference type="Proteomes" id="UP000433181"/>
    </source>
</evidence>
<proteinExistence type="predicted"/>
<sequence>MENAESIEYLKKRIASLEMDLHSSHQKQHVLLSKNLAAEKKLRNMEAIFAANQHDTLEALVDNFITDGRVVLKKISQQVHIIEFDVENAASLQKMIDYLQHVIAELESLKENYQ</sequence>
<evidence type="ECO:0000313" key="1">
    <source>
        <dbReference type="EMBL" id="MSU09993.1"/>
    </source>
</evidence>
<dbReference type="AlphaFoldDB" id="A0A6I2UEK4"/>
<gene>
    <name evidence="1" type="ORF">FYJ84_13560</name>
</gene>
<comment type="caution">
    <text evidence="1">The sequence shown here is derived from an EMBL/GenBank/DDBJ whole genome shotgun (WGS) entry which is preliminary data.</text>
</comment>